<protein>
    <submittedName>
        <fullName evidence="1">Uncharacterized protein</fullName>
    </submittedName>
</protein>
<evidence type="ECO:0000313" key="2">
    <source>
        <dbReference type="Proteomes" id="UP001066276"/>
    </source>
</evidence>
<comment type="caution">
    <text evidence="1">The sequence shown here is derived from an EMBL/GenBank/DDBJ whole genome shotgun (WGS) entry which is preliminary data.</text>
</comment>
<organism evidence="1 2">
    <name type="scientific">Pleurodeles waltl</name>
    <name type="common">Iberian ribbed newt</name>
    <dbReference type="NCBI Taxonomy" id="8319"/>
    <lineage>
        <taxon>Eukaryota</taxon>
        <taxon>Metazoa</taxon>
        <taxon>Chordata</taxon>
        <taxon>Craniata</taxon>
        <taxon>Vertebrata</taxon>
        <taxon>Euteleostomi</taxon>
        <taxon>Amphibia</taxon>
        <taxon>Batrachia</taxon>
        <taxon>Caudata</taxon>
        <taxon>Salamandroidea</taxon>
        <taxon>Salamandridae</taxon>
        <taxon>Pleurodelinae</taxon>
        <taxon>Pleurodeles</taxon>
    </lineage>
</organism>
<sequence>MMAHFQASATPLLEPVKSVQNTRSLNTKRQYYTSAYGEALEQDILELLPALRSTTATLLATCHCTKDGGLALHTTAWWL</sequence>
<dbReference type="Proteomes" id="UP001066276">
    <property type="component" value="Chromosome 4_2"/>
</dbReference>
<dbReference type="EMBL" id="JANPWB010000008">
    <property type="protein sequence ID" value="KAJ1163236.1"/>
    <property type="molecule type" value="Genomic_DNA"/>
</dbReference>
<dbReference type="AlphaFoldDB" id="A0AAV7SGP7"/>
<evidence type="ECO:0000313" key="1">
    <source>
        <dbReference type="EMBL" id="KAJ1163236.1"/>
    </source>
</evidence>
<reference evidence="1" key="1">
    <citation type="journal article" date="2022" name="bioRxiv">
        <title>Sequencing and chromosome-scale assembly of the giantPleurodeles waltlgenome.</title>
        <authorList>
            <person name="Brown T."/>
            <person name="Elewa A."/>
            <person name="Iarovenko S."/>
            <person name="Subramanian E."/>
            <person name="Araus A.J."/>
            <person name="Petzold A."/>
            <person name="Susuki M."/>
            <person name="Suzuki K.-i.T."/>
            <person name="Hayashi T."/>
            <person name="Toyoda A."/>
            <person name="Oliveira C."/>
            <person name="Osipova E."/>
            <person name="Leigh N.D."/>
            <person name="Simon A."/>
            <person name="Yun M.H."/>
        </authorList>
    </citation>
    <scope>NUCLEOTIDE SEQUENCE</scope>
    <source>
        <strain evidence="1">20211129_DDA</strain>
        <tissue evidence="1">Liver</tissue>
    </source>
</reference>
<name>A0AAV7SGP7_PLEWA</name>
<proteinExistence type="predicted"/>
<keyword evidence="2" id="KW-1185">Reference proteome</keyword>
<accession>A0AAV7SGP7</accession>
<gene>
    <name evidence="1" type="ORF">NDU88_003699</name>
</gene>